<dbReference type="GO" id="GO:0008879">
    <property type="term" value="F:glucose-1-phosphate thymidylyltransferase activity"/>
    <property type="evidence" value="ECO:0007669"/>
    <property type="project" value="UniProtKB-EC"/>
</dbReference>
<dbReference type="InterPro" id="IPR029044">
    <property type="entry name" value="Nucleotide-diphossugar_trans"/>
</dbReference>
<dbReference type="RefSeq" id="WP_050048162.1">
    <property type="nucleotide sequence ID" value="NZ_CP008874.1"/>
</dbReference>
<feature type="domain" description="Nucleotidyl transferase" evidence="3">
    <location>
        <begin position="3"/>
        <end position="206"/>
    </location>
</feature>
<dbReference type="KEGG" id="hsu:HLASF_0902"/>
<dbReference type="AlphaFoldDB" id="A0A0F7PCM4"/>
<dbReference type="HOGENOM" id="CLU_029499_2_0_2"/>
<evidence type="ECO:0000256" key="1">
    <source>
        <dbReference type="ARBA" id="ARBA00022679"/>
    </source>
</evidence>
<gene>
    <name evidence="4" type="primary">graD3</name>
    <name evidence="4" type="ORF">HLASF_0902</name>
</gene>
<keyword evidence="5" id="KW-1185">Reference proteome</keyword>
<dbReference type="EC" id="2.7.7.24" evidence="4"/>
<evidence type="ECO:0000313" key="4">
    <source>
        <dbReference type="EMBL" id="AKH97394.1"/>
    </source>
</evidence>
<dbReference type="OrthoDB" id="15372at2157"/>
<dbReference type="Pfam" id="PF00483">
    <property type="entry name" value="NTP_transferase"/>
    <property type="match status" value="1"/>
</dbReference>
<keyword evidence="2 4" id="KW-0548">Nucleotidyltransferase</keyword>
<evidence type="ECO:0000259" key="3">
    <source>
        <dbReference type="Pfam" id="PF00483"/>
    </source>
</evidence>
<evidence type="ECO:0000313" key="5">
    <source>
        <dbReference type="Proteomes" id="UP000069906"/>
    </source>
</evidence>
<proteinExistence type="predicted"/>
<dbReference type="EMBL" id="CP008874">
    <property type="protein sequence ID" value="AKH97394.1"/>
    <property type="molecule type" value="Genomic_DNA"/>
</dbReference>
<dbReference type="Gene3D" id="3.90.550.10">
    <property type="entry name" value="Spore Coat Polysaccharide Biosynthesis Protein SpsA, Chain A"/>
    <property type="match status" value="1"/>
</dbReference>
<dbReference type="PANTHER" id="PTHR43584">
    <property type="entry name" value="NUCLEOTIDYL TRANSFERASE"/>
    <property type="match status" value="1"/>
</dbReference>
<organism evidence="4 5">
    <name type="scientific">Halanaeroarchaeum sulfurireducens</name>
    <dbReference type="NCBI Taxonomy" id="1604004"/>
    <lineage>
        <taxon>Archaea</taxon>
        <taxon>Methanobacteriati</taxon>
        <taxon>Methanobacteriota</taxon>
        <taxon>Stenosarchaea group</taxon>
        <taxon>Halobacteria</taxon>
        <taxon>Halobacteriales</taxon>
        <taxon>Halobacteriaceae</taxon>
        <taxon>Halanaeroarchaeum</taxon>
    </lineage>
</organism>
<protein>
    <submittedName>
        <fullName evidence="4">Glucose-1-phosphate thymidylyltransferase</fullName>
        <ecNumber evidence="4">2.7.7.24</ecNumber>
    </submittedName>
</protein>
<dbReference type="PANTHER" id="PTHR43584:SF8">
    <property type="entry name" value="N-ACETYLMURAMATE ALPHA-1-PHOSPHATE URIDYLYLTRANSFERASE"/>
    <property type="match status" value="1"/>
</dbReference>
<dbReference type="Proteomes" id="UP000069906">
    <property type="component" value="Chromosome"/>
</dbReference>
<keyword evidence="1 4" id="KW-0808">Transferase</keyword>
<dbReference type="InterPro" id="IPR005835">
    <property type="entry name" value="NTP_transferase_dom"/>
</dbReference>
<name>A0A0F7PCM4_9EURY</name>
<accession>A0A0F7PCM4</accession>
<dbReference type="GeneID" id="25159087"/>
<dbReference type="CDD" id="cd04181">
    <property type="entry name" value="NTP_transferase"/>
    <property type="match status" value="1"/>
</dbReference>
<sequence>MQAVIPAAGEGTRLRPLTDDRPKPMVEIAGEPLLTHVFRTLLDEVEEFVVVVGYELDAIVSHFGEAFRGVPITYVHQREQRGLAHAVSKASSHVDGQFVVLNGDNVFGGGVGEIVERARETDSDAVLAVESVSRETARQTGVVETSARRVTGLVEKPKDPPSRLVTTGLYVLPEEVFSACQLLRPSDRGEYELTGAVDVLVRAGATVEPVRLDGERVNVNAPADIERAAELLDGE</sequence>
<evidence type="ECO:0000256" key="2">
    <source>
        <dbReference type="ARBA" id="ARBA00022695"/>
    </source>
</evidence>
<dbReference type="InterPro" id="IPR050065">
    <property type="entry name" value="GlmU-like"/>
</dbReference>
<dbReference type="SUPFAM" id="SSF53448">
    <property type="entry name" value="Nucleotide-diphospho-sugar transferases"/>
    <property type="match status" value="1"/>
</dbReference>
<reference evidence="4 5" key="1">
    <citation type="journal article" date="2015" name="ISME J.">
        <title>Elemental sulfur and acetate can support life of a novel strictly anaerobic haloarchaeon.</title>
        <authorList>
            <person name="Sorokin D.Y."/>
            <person name="Kublanov I.V."/>
            <person name="Gavrilov S.N."/>
            <person name="Rojo D."/>
            <person name="Roman P."/>
            <person name="Golyshin P.N."/>
            <person name="Slepak V.Z."/>
            <person name="Smedile F."/>
            <person name="Ferrer M."/>
            <person name="Messina E."/>
            <person name="La Cono V."/>
            <person name="Yakimov M.M."/>
        </authorList>
    </citation>
    <scope>NUCLEOTIDE SEQUENCE [LARGE SCALE GENOMIC DNA]</scope>
    <source>
        <strain evidence="4 5">HSR2</strain>
    </source>
</reference>